<dbReference type="PROSITE" id="PS50941">
    <property type="entry name" value="CHIT_BIND_I_2"/>
    <property type="match status" value="2"/>
</dbReference>
<evidence type="ECO:0000256" key="4">
    <source>
        <dbReference type="SAM" id="SignalP"/>
    </source>
</evidence>
<evidence type="ECO:0000259" key="6">
    <source>
        <dbReference type="PROSITE" id="PS51782"/>
    </source>
</evidence>
<evidence type="ECO:0000313" key="7">
    <source>
        <dbReference type="Proteomes" id="UP000504637"/>
    </source>
</evidence>
<feature type="chain" id="PRO_5026796728" evidence="4">
    <location>
        <begin position="20"/>
        <end position="290"/>
    </location>
</feature>
<keyword evidence="4" id="KW-0732">Signal</keyword>
<dbReference type="InterPro" id="IPR018392">
    <property type="entry name" value="LysM"/>
</dbReference>
<dbReference type="Proteomes" id="UP000504637">
    <property type="component" value="Unplaced"/>
</dbReference>
<evidence type="ECO:0000313" key="8">
    <source>
        <dbReference type="RefSeq" id="XP_033459607.1"/>
    </source>
</evidence>
<feature type="signal peptide" evidence="4">
    <location>
        <begin position="1"/>
        <end position="19"/>
    </location>
</feature>
<organism evidence="8">
    <name type="scientific">Dissoconium aciculare CBS 342.82</name>
    <dbReference type="NCBI Taxonomy" id="1314786"/>
    <lineage>
        <taxon>Eukaryota</taxon>
        <taxon>Fungi</taxon>
        <taxon>Dikarya</taxon>
        <taxon>Ascomycota</taxon>
        <taxon>Pezizomycotina</taxon>
        <taxon>Dothideomycetes</taxon>
        <taxon>Dothideomycetidae</taxon>
        <taxon>Mycosphaerellales</taxon>
        <taxon>Dissoconiaceae</taxon>
        <taxon>Dissoconium</taxon>
    </lineage>
</organism>
<dbReference type="AlphaFoldDB" id="A0A6J3M3G7"/>
<dbReference type="PANTHER" id="PTHR47849:SF8">
    <property type="entry name" value="LECTIN"/>
    <property type="match status" value="1"/>
</dbReference>
<dbReference type="InterPro" id="IPR036779">
    <property type="entry name" value="LysM_dom_sf"/>
</dbReference>
<evidence type="ECO:0000256" key="2">
    <source>
        <dbReference type="ARBA" id="ARBA00023157"/>
    </source>
</evidence>
<dbReference type="Gene3D" id="3.10.350.10">
    <property type="entry name" value="LysM domain"/>
    <property type="match status" value="1"/>
</dbReference>
<dbReference type="OrthoDB" id="1193027at2759"/>
<feature type="domain" description="LysM" evidence="6">
    <location>
        <begin position="45"/>
        <end position="96"/>
    </location>
</feature>
<sequence length="290" mass="30767">MLTLRVLVVLQCLLGLINALVKRDDCVPWQFNAKRSIASVGQTNCRYHAKTGKNVNYFTCTEIAQKYKLTIAELLDLNPELDENCQRIKAETDYCVVGFHEPVRAWDGKCGAPHGNASCLGTDKQCCNSKTFTCGNSEEDCATGVCYSGACFGSVQFGYSLDGTCGPKHGNAICGGTWGDCCSNDGRCGTGDGFCGKDSCFSGKCAKADTLVAPALPGVPITAPWQLGTTPDGTCGGPHHYTCDVTFGACCSTDGMCGSTEKQCGTGCQSRFGKCNNGTTLVYHSDYGHF</sequence>
<gene>
    <name evidence="8" type="ORF">K489DRAFT_319377</name>
</gene>
<keyword evidence="1 3" id="KW-0147">Chitin-binding</keyword>
<proteinExistence type="predicted"/>
<feature type="disulfide bond" evidence="3">
    <location>
        <begin position="250"/>
        <end position="264"/>
    </location>
</feature>
<dbReference type="PROSITE" id="PS51782">
    <property type="entry name" value="LYSM"/>
    <property type="match status" value="1"/>
</dbReference>
<dbReference type="PANTHER" id="PTHR47849">
    <property type="entry name" value="CHITIN-BINDING LECTIN 1"/>
    <property type="match status" value="1"/>
</dbReference>
<keyword evidence="2 3" id="KW-1015">Disulfide bond</keyword>
<dbReference type="Gene3D" id="3.30.60.10">
    <property type="entry name" value="Endochitinase-like"/>
    <property type="match status" value="2"/>
</dbReference>
<keyword evidence="7" id="KW-1185">Reference proteome</keyword>
<accession>A0A6J3M3G7</accession>
<evidence type="ECO:0000256" key="3">
    <source>
        <dbReference type="PROSITE-ProRule" id="PRU00261"/>
    </source>
</evidence>
<dbReference type="CDD" id="cd00118">
    <property type="entry name" value="LysM"/>
    <property type="match status" value="1"/>
</dbReference>
<dbReference type="RefSeq" id="XP_033459607.1">
    <property type="nucleotide sequence ID" value="XM_033601382.1"/>
</dbReference>
<feature type="domain" description="Chitin-binding type-1" evidence="5">
    <location>
        <begin position="162"/>
        <end position="207"/>
    </location>
</feature>
<dbReference type="InterPro" id="IPR001002">
    <property type="entry name" value="Chitin-bd_1"/>
</dbReference>
<dbReference type="InterPro" id="IPR036861">
    <property type="entry name" value="Endochitinase-like_sf"/>
</dbReference>
<dbReference type="GeneID" id="54359182"/>
<dbReference type="GO" id="GO:0008061">
    <property type="term" value="F:chitin binding"/>
    <property type="evidence" value="ECO:0007669"/>
    <property type="project" value="UniProtKB-UniRule"/>
</dbReference>
<evidence type="ECO:0000259" key="5">
    <source>
        <dbReference type="PROSITE" id="PS50941"/>
    </source>
</evidence>
<reference evidence="8" key="3">
    <citation type="submission" date="2025-08" db="UniProtKB">
        <authorList>
            <consortium name="RefSeq"/>
        </authorList>
    </citation>
    <scope>IDENTIFICATION</scope>
    <source>
        <strain evidence="8">CBS 342.82</strain>
    </source>
</reference>
<name>A0A6J3M3G7_9PEZI</name>
<feature type="domain" description="Chitin-binding type-1" evidence="5">
    <location>
        <begin position="232"/>
        <end position="277"/>
    </location>
</feature>
<protein>
    <submittedName>
        <fullName evidence="8">Carbohydrate-binding module family 18 protein</fullName>
    </submittedName>
</protein>
<reference evidence="8" key="1">
    <citation type="submission" date="2020-01" db="EMBL/GenBank/DDBJ databases">
        <authorList>
            <consortium name="DOE Joint Genome Institute"/>
            <person name="Haridas S."/>
            <person name="Albert R."/>
            <person name="Binder M."/>
            <person name="Bloem J."/>
            <person name="Labutti K."/>
            <person name="Salamov A."/>
            <person name="Andreopoulos B."/>
            <person name="Baker S.E."/>
            <person name="Barry K."/>
            <person name="Bills G."/>
            <person name="Bluhm B.H."/>
            <person name="Cannon C."/>
            <person name="Castanera R."/>
            <person name="Culley D.E."/>
            <person name="Daum C."/>
            <person name="Ezra D."/>
            <person name="Gonzalez J.B."/>
            <person name="Henrissat B."/>
            <person name="Kuo A."/>
            <person name="Liang C."/>
            <person name="Lipzen A."/>
            <person name="Lutzoni F."/>
            <person name="Magnuson J."/>
            <person name="Mondo S."/>
            <person name="Nolan M."/>
            <person name="Ohm R."/>
            <person name="Pangilinan J."/>
            <person name="Park H.-J."/>
            <person name="Ramirez L."/>
            <person name="Alfaro M."/>
            <person name="Sun H."/>
            <person name="Tritt A."/>
            <person name="Yoshinaga Y."/>
            <person name="Zwiers L.-H."/>
            <person name="Turgeon B.G."/>
            <person name="Goodwin S.B."/>
            <person name="Spatafora J.W."/>
            <person name="Crous P.W."/>
            <person name="Grigoriev I.V."/>
        </authorList>
    </citation>
    <scope>NUCLEOTIDE SEQUENCE</scope>
    <source>
        <strain evidence="8">CBS 342.82</strain>
    </source>
</reference>
<reference evidence="8" key="2">
    <citation type="submission" date="2020-04" db="EMBL/GenBank/DDBJ databases">
        <authorList>
            <consortium name="NCBI Genome Project"/>
        </authorList>
    </citation>
    <scope>NUCLEOTIDE SEQUENCE</scope>
    <source>
        <strain evidence="8">CBS 342.82</strain>
    </source>
</reference>
<comment type="caution">
    <text evidence="3">Lacks conserved residue(s) required for the propagation of feature annotation.</text>
</comment>
<dbReference type="SUPFAM" id="SSF57016">
    <property type="entry name" value="Plant lectins/antimicrobial peptides"/>
    <property type="match status" value="2"/>
</dbReference>
<feature type="disulfide bond" evidence="3">
    <location>
        <begin position="181"/>
        <end position="195"/>
    </location>
</feature>
<evidence type="ECO:0000256" key="1">
    <source>
        <dbReference type="ARBA" id="ARBA00022669"/>
    </source>
</evidence>